<dbReference type="InterPro" id="IPR027267">
    <property type="entry name" value="AH/BAR_dom_sf"/>
</dbReference>
<dbReference type="GO" id="GO:0009898">
    <property type="term" value="C:cytoplasmic side of plasma membrane"/>
    <property type="evidence" value="ECO:0007669"/>
    <property type="project" value="TreeGrafter"/>
</dbReference>
<dbReference type="InterPro" id="IPR036028">
    <property type="entry name" value="SH3-like_dom_sf"/>
</dbReference>
<feature type="compositionally biased region" description="Polar residues" evidence="8">
    <location>
        <begin position="794"/>
        <end position="813"/>
    </location>
</feature>
<dbReference type="PRINTS" id="PR00452">
    <property type="entry name" value="SH3DOMAIN"/>
</dbReference>
<feature type="compositionally biased region" description="Low complexity" evidence="8">
    <location>
        <begin position="513"/>
        <end position="526"/>
    </location>
</feature>
<organism evidence="11">
    <name type="scientific">Sporisorium scitamineum</name>
    <dbReference type="NCBI Taxonomy" id="49012"/>
    <lineage>
        <taxon>Eukaryota</taxon>
        <taxon>Fungi</taxon>
        <taxon>Dikarya</taxon>
        <taxon>Basidiomycota</taxon>
        <taxon>Ustilaginomycotina</taxon>
        <taxon>Ustilaginomycetes</taxon>
        <taxon>Ustilaginales</taxon>
        <taxon>Ustilaginaceae</taxon>
        <taxon>Sporisorium</taxon>
    </lineage>
</organism>
<dbReference type="PANTHER" id="PTHR23065:SF7">
    <property type="entry name" value="NOSTRIN, ISOFORM H"/>
    <property type="match status" value="1"/>
</dbReference>
<feature type="compositionally biased region" description="Low complexity" evidence="8">
    <location>
        <begin position="687"/>
        <end position="704"/>
    </location>
</feature>
<dbReference type="GO" id="GO:0051301">
    <property type="term" value="P:cell division"/>
    <property type="evidence" value="ECO:0007669"/>
    <property type="project" value="UniProtKB-KW"/>
</dbReference>
<feature type="region of interest" description="Disordered" evidence="8">
    <location>
        <begin position="629"/>
        <end position="745"/>
    </location>
</feature>
<dbReference type="PANTHER" id="PTHR23065">
    <property type="entry name" value="PROLINE-SERINE-THREONINE PHOSPHATASE INTERACTING PROTEIN 1"/>
    <property type="match status" value="1"/>
</dbReference>
<dbReference type="OrthoDB" id="19092at2759"/>
<evidence type="ECO:0000259" key="9">
    <source>
        <dbReference type="PROSITE" id="PS50002"/>
    </source>
</evidence>
<dbReference type="PROSITE" id="PS51741">
    <property type="entry name" value="F_BAR"/>
    <property type="match status" value="1"/>
</dbReference>
<feature type="domain" description="F-BAR" evidence="10">
    <location>
        <begin position="53"/>
        <end position="306"/>
    </location>
</feature>
<dbReference type="Pfam" id="PF00611">
    <property type="entry name" value="FCH"/>
    <property type="match status" value="1"/>
</dbReference>
<keyword evidence="7" id="KW-0175">Coiled coil</keyword>
<keyword evidence="11" id="KW-0132">Cell division</keyword>
<feature type="region of interest" description="Disordered" evidence="8">
    <location>
        <begin position="760"/>
        <end position="872"/>
    </location>
</feature>
<dbReference type="FunFam" id="1.20.1270.60:FF:000045">
    <property type="entry name" value="Cell division control protein"/>
    <property type="match status" value="1"/>
</dbReference>
<evidence type="ECO:0000256" key="4">
    <source>
        <dbReference type="ARBA" id="ARBA00022553"/>
    </source>
</evidence>
<feature type="region of interest" description="Disordered" evidence="8">
    <location>
        <begin position="944"/>
        <end position="1013"/>
    </location>
</feature>
<dbReference type="GO" id="GO:0005543">
    <property type="term" value="F:phospholipid binding"/>
    <property type="evidence" value="ECO:0007669"/>
    <property type="project" value="TreeGrafter"/>
</dbReference>
<evidence type="ECO:0000256" key="6">
    <source>
        <dbReference type="PROSITE-ProRule" id="PRU00192"/>
    </source>
</evidence>
<evidence type="ECO:0000256" key="8">
    <source>
        <dbReference type="SAM" id="MobiDB-lite"/>
    </source>
</evidence>
<feature type="compositionally biased region" description="Polar residues" evidence="8">
    <location>
        <begin position="712"/>
        <end position="735"/>
    </location>
</feature>
<evidence type="ECO:0000256" key="7">
    <source>
        <dbReference type="PROSITE-ProRule" id="PRU01077"/>
    </source>
</evidence>
<dbReference type="Gene3D" id="1.20.1270.60">
    <property type="entry name" value="Arfaptin homology (AH) domain/BAR domain"/>
    <property type="match status" value="1"/>
</dbReference>
<evidence type="ECO:0000256" key="2">
    <source>
        <dbReference type="ARBA" id="ARBA00022443"/>
    </source>
</evidence>
<keyword evidence="2 6" id="KW-0728">SH3 domain</keyword>
<dbReference type="CDD" id="cd07651">
    <property type="entry name" value="F-BAR_PombeCdc15_like"/>
    <property type="match status" value="1"/>
</dbReference>
<feature type="compositionally biased region" description="Low complexity" evidence="8">
    <location>
        <begin position="374"/>
        <end position="396"/>
    </location>
</feature>
<feature type="domain" description="SH3" evidence="9">
    <location>
        <begin position="1018"/>
        <end position="1082"/>
    </location>
</feature>
<dbReference type="Gene3D" id="2.30.30.40">
    <property type="entry name" value="SH3 Domains"/>
    <property type="match status" value="1"/>
</dbReference>
<feature type="compositionally biased region" description="Pro residues" evidence="8">
    <location>
        <begin position="986"/>
        <end position="998"/>
    </location>
</feature>
<accession>A0A127ZCR7</accession>
<feature type="compositionally biased region" description="Low complexity" evidence="8">
    <location>
        <begin position="842"/>
        <end position="853"/>
    </location>
</feature>
<evidence type="ECO:0000256" key="3">
    <source>
        <dbReference type="ARBA" id="ARBA00022490"/>
    </source>
</evidence>
<feature type="compositionally biased region" description="Pro residues" evidence="8">
    <location>
        <begin position="397"/>
        <end position="408"/>
    </location>
</feature>
<dbReference type="GO" id="GO:0120104">
    <property type="term" value="C:mitotic actomyosin contractile ring, proximal layer"/>
    <property type="evidence" value="ECO:0007669"/>
    <property type="project" value="TreeGrafter"/>
</dbReference>
<keyword evidence="4" id="KW-0597">Phosphoprotein</keyword>
<feature type="compositionally biased region" description="Low complexity" evidence="8">
    <location>
        <begin position="763"/>
        <end position="772"/>
    </location>
</feature>
<dbReference type="CDD" id="cd00174">
    <property type="entry name" value="SH3"/>
    <property type="match status" value="1"/>
</dbReference>
<dbReference type="SMART" id="SM00055">
    <property type="entry name" value="FCH"/>
    <property type="match status" value="1"/>
</dbReference>
<evidence type="ECO:0000256" key="1">
    <source>
        <dbReference type="ARBA" id="ARBA00004245"/>
    </source>
</evidence>
<dbReference type="GO" id="GO:0030036">
    <property type="term" value="P:actin cytoskeleton organization"/>
    <property type="evidence" value="ECO:0007669"/>
    <property type="project" value="UniProtKB-ARBA"/>
</dbReference>
<name>A0A127ZCR7_9BASI</name>
<keyword evidence="5" id="KW-0206">Cytoskeleton</keyword>
<feature type="compositionally biased region" description="Low complexity" evidence="8">
    <location>
        <begin position="427"/>
        <end position="438"/>
    </location>
</feature>
<dbReference type="SUPFAM" id="SSF50044">
    <property type="entry name" value="SH3-domain"/>
    <property type="match status" value="1"/>
</dbReference>
<dbReference type="SMART" id="SM00326">
    <property type="entry name" value="SH3"/>
    <property type="match status" value="1"/>
</dbReference>
<reference evidence="11" key="1">
    <citation type="submission" date="2014-06" db="EMBL/GenBank/DDBJ databases">
        <authorList>
            <person name="Ju J."/>
            <person name="Zhang J."/>
        </authorList>
    </citation>
    <scope>NUCLEOTIDE SEQUENCE</scope>
    <source>
        <strain evidence="11">SscI8</strain>
    </source>
</reference>
<keyword evidence="11" id="KW-0131">Cell cycle</keyword>
<feature type="compositionally biased region" description="Low complexity" evidence="8">
    <location>
        <begin position="969"/>
        <end position="978"/>
    </location>
</feature>
<feature type="compositionally biased region" description="Low complexity" evidence="8">
    <location>
        <begin position="447"/>
        <end position="472"/>
    </location>
</feature>
<dbReference type="Pfam" id="PF00018">
    <property type="entry name" value="SH3_1"/>
    <property type="match status" value="1"/>
</dbReference>
<dbReference type="InterPro" id="IPR031160">
    <property type="entry name" value="F_BAR_dom"/>
</dbReference>
<dbReference type="FunFam" id="2.30.30.40:FF:000312">
    <property type="entry name" value="Related to Cell division control protein 15"/>
    <property type="match status" value="1"/>
</dbReference>
<sequence>MPSDRRSTSAGSGHSSRSRAERASGSMGSDGGEAGRRIAAEDEYIRQQLAETTSFCNAFWGLNDAGFEAITSRMKASQRTLDDLKSLYKERAEIEAEYAKRLAKLSRQPLGHSETGALKAAFDVVKVELDTTSRTHADLANMIKKDLEGAVSDFANKSWNSRKAAQANIEKLHKHKQTQESYVNKSREKYEQDCIKINGYTAQSSLVQGKDLDKVAYKLDKAQATVSQNDRDYQNFVRALRDTTVKWNAEWKAYLDQCQDQEEERIDFTKSNLWNFANAVSAVCVADDESCERIRVSLENVDTPRDVQFFIEYCGTGSLIPAPPEYINYAKGQAPPARPTYHSARFQRNTTRPTQLPIPQQPQQPQQQAPPPQQQHQQHQQQASPQPTQEAPQTVSPQPPQPVQPAPQQPAAAPRNNFYHDKPVPAQPYAQYEAEPQQPAAPPALPPSHAAPAPSATPVSSPAPTSPFSSPQRSISTKKFLARTSTLSHPNSPKSQISSSRPAPVAPLGGGSVAANNQSAASAASAVDDDDPIAKALASLRMRPGGKSPGPARRESLSAEAPQPPAPFAQPGQIVQNIPPQHRAHSPSPSMASNLPPRARSPSAAFMQAPARAASPLPVEEVVGQYGQSFPGERKSLSRQNSVASRAGVQAAEPPKSPNRQQHEQGFAGVGARGRSPSPQPWSRPTQQHQQLQHQQQQQQQAAQSPRVPAPSSDQPKTGTLSRRQSQVPARSTTPLGIALDATGSVTHDQMAVDYMRRAGCVPPQQQQQPQQARPPSVVHANYPQQKPHHQAHPSVSSQYSQAPAHQLQSPYSYQGAPPGADGRQPYQGHAAQPSVYSTVGQSVPQMAPQQQQYGGHAPTGYGQAPQPPVASQSVPAHMAQYAGSPAPMQNAYPVGAQQPVPPAGQPVGPSGYYVPPMQQQGSQYARAQETPASAYMHEYLQQQQAQQPNGVGHAQQQSTASVAPSHCQQPPQQQQQQWARATSPAPAPAPAAAPPAAGPSQPQGHTPTGQYSDAGQPILFYVKALYDYQATNPDEFSFTTGDIIAVTHTEADGWWQGELLDEARRKQGANTFPSNFVALLM</sequence>
<dbReference type="InterPro" id="IPR001452">
    <property type="entry name" value="SH3_domain"/>
</dbReference>
<dbReference type="PROSITE" id="PS50002">
    <property type="entry name" value="SH3"/>
    <property type="match status" value="1"/>
</dbReference>
<gene>
    <name evidence="11" type="ORF">SPSC_02401</name>
</gene>
<evidence type="ECO:0000259" key="10">
    <source>
        <dbReference type="PROSITE" id="PS51741"/>
    </source>
</evidence>
<evidence type="ECO:0000256" key="5">
    <source>
        <dbReference type="ARBA" id="ARBA00023212"/>
    </source>
</evidence>
<dbReference type="InterPro" id="IPR001060">
    <property type="entry name" value="FCH_dom"/>
</dbReference>
<evidence type="ECO:0000313" key="11">
    <source>
        <dbReference type="EMBL" id="CDU23772.1"/>
    </source>
</evidence>
<dbReference type="SUPFAM" id="SSF103657">
    <property type="entry name" value="BAR/IMD domain-like"/>
    <property type="match status" value="1"/>
</dbReference>
<dbReference type="EMBL" id="LK056664">
    <property type="protein sequence ID" value="CDU23772.1"/>
    <property type="molecule type" value="Genomic_DNA"/>
</dbReference>
<feature type="compositionally biased region" description="Polar residues" evidence="8">
    <location>
        <begin position="473"/>
        <end position="501"/>
    </location>
</feature>
<protein>
    <submittedName>
        <fullName evidence="11">Related to Cell division control protein 15</fullName>
    </submittedName>
</protein>
<keyword evidence="3" id="KW-0963">Cytoplasm</keyword>
<feature type="region of interest" description="Disordered" evidence="8">
    <location>
        <begin position="353"/>
        <end position="616"/>
    </location>
</feature>
<proteinExistence type="predicted"/>
<comment type="subcellular location">
    <subcellularLocation>
        <location evidence="1">Cytoplasm</location>
        <location evidence="1">Cytoskeleton</location>
    </subcellularLocation>
</comment>
<feature type="region of interest" description="Disordered" evidence="8">
    <location>
        <begin position="1"/>
        <end position="35"/>
    </location>
</feature>
<dbReference type="AlphaFoldDB" id="A0A127ZCR7"/>
<feature type="compositionally biased region" description="Low complexity" evidence="8">
    <location>
        <begin position="353"/>
        <end position="367"/>
    </location>
</feature>